<evidence type="ECO:0000313" key="3">
    <source>
        <dbReference type="Proteomes" id="UP000036947"/>
    </source>
</evidence>
<dbReference type="EMBL" id="LFRF01000012">
    <property type="protein sequence ID" value="KND90507.1"/>
    <property type="molecule type" value="Genomic_DNA"/>
</dbReference>
<comment type="caution">
    <text evidence="2">The sequence shown here is derived from an EMBL/GenBank/DDBJ whole genome shotgun (WGS) entry which is preliminary data.</text>
</comment>
<accession>A0A0L0N8X6</accession>
<name>A0A0L0N8X6_TOLOC</name>
<reference evidence="2 3" key="1">
    <citation type="journal article" date="2015" name="BMC Genomics">
        <title>The genome of the truffle-parasite Tolypocladium ophioglossoides and the evolution of antifungal peptaibiotics.</title>
        <authorList>
            <person name="Quandt C.A."/>
            <person name="Bushley K.E."/>
            <person name="Spatafora J.W."/>
        </authorList>
    </citation>
    <scope>NUCLEOTIDE SEQUENCE [LARGE SCALE GENOMIC DNA]</scope>
    <source>
        <strain evidence="2 3">CBS 100239</strain>
    </source>
</reference>
<evidence type="ECO:0000256" key="1">
    <source>
        <dbReference type="SAM" id="MobiDB-lite"/>
    </source>
</evidence>
<proteinExistence type="predicted"/>
<protein>
    <submittedName>
        <fullName evidence="2">Uncharacterized protein</fullName>
    </submittedName>
</protein>
<evidence type="ECO:0000313" key="2">
    <source>
        <dbReference type="EMBL" id="KND90507.1"/>
    </source>
</evidence>
<keyword evidence="3" id="KW-1185">Reference proteome</keyword>
<sequence>MQDTYLYSVHRTELNQQVTHTTHIASRVPLHCLYGQYSDFPGDDSHTGILTRRDESPRAKRGAEGWAPANTTGRMACERVLRILLLAFDELDVHGRGVLRPSSGRNTADPSVSCGRDPTHPIHLHNGEAAGQVPGCQACPHGPPAFEPCSDPPHRHVCHPTAQAGDPTLSWDWAAHRHSRHGRCDLASQSAPLRPWDNALQRMVSALLHYGLFPYSLDYPHVGHYEHCRGHTCVAILAVPYDQGLLLPLGWLTCVSRLPPLPGYWPAAQCPASLSCRLTTPEHASLVSSRPSDLTGKRVVLPAANPRGERHPLKTLPTRLSSGAELSAQAACTRIPTSSQLRAHVLIVPAAREETSQHCPPLLPPARPLLLWPWSGLAGRISAQVPSKYTHPPARLPQASPWLATDNFEDYRNDDPVFHLQSVRRNEELPKQNTQGSTRTNSRPISISTDASHPVSQLTACASHELRPASEKFYYCAPVAVPVPVQHQCNALFVLTHTHSARLSLCCSSANRRQGTRTLVSPTVLRHTAGQRRAQPWPHH</sequence>
<organism evidence="2 3">
    <name type="scientific">Tolypocladium ophioglossoides (strain CBS 100239)</name>
    <name type="common">Snaketongue truffleclub</name>
    <name type="synonym">Elaphocordyceps ophioglossoides</name>
    <dbReference type="NCBI Taxonomy" id="1163406"/>
    <lineage>
        <taxon>Eukaryota</taxon>
        <taxon>Fungi</taxon>
        <taxon>Dikarya</taxon>
        <taxon>Ascomycota</taxon>
        <taxon>Pezizomycotina</taxon>
        <taxon>Sordariomycetes</taxon>
        <taxon>Hypocreomycetidae</taxon>
        <taxon>Hypocreales</taxon>
        <taxon>Ophiocordycipitaceae</taxon>
        <taxon>Tolypocladium</taxon>
    </lineage>
</organism>
<feature type="region of interest" description="Disordered" evidence="1">
    <location>
        <begin position="422"/>
        <end position="451"/>
    </location>
</feature>
<gene>
    <name evidence="2" type="ORF">TOPH_04685</name>
</gene>
<dbReference type="AlphaFoldDB" id="A0A0L0N8X6"/>
<feature type="compositionally biased region" description="Polar residues" evidence="1">
    <location>
        <begin position="431"/>
        <end position="451"/>
    </location>
</feature>
<dbReference type="Proteomes" id="UP000036947">
    <property type="component" value="Unassembled WGS sequence"/>
</dbReference>